<gene>
    <name evidence="2" type="ORF">C2845_PM01G23280</name>
</gene>
<dbReference type="AlphaFoldDB" id="A0A3L6TY31"/>
<dbReference type="Proteomes" id="UP000275267">
    <property type="component" value="Unassembled WGS sequence"/>
</dbReference>
<proteinExistence type="predicted"/>
<accession>A0A3L6TY31</accession>
<dbReference type="OrthoDB" id="10262769at2759"/>
<organism evidence="2 3">
    <name type="scientific">Panicum miliaceum</name>
    <name type="common">Proso millet</name>
    <name type="synonym">Broomcorn millet</name>
    <dbReference type="NCBI Taxonomy" id="4540"/>
    <lineage>
        <taxon>Eukaryota</taxon>
        <taxon>Viridiplantae</taxon>
        <taxon>Streptophyta</taxon>
        <taxon>Embryophyta</taxon>
        <taxon>Tracheophyta</taxon>
        <taxon>Spermatophyta</taxon>
        <taxon>Magnoliopsida</taxon>
        <taxon>Liliopsida</taxon>
        <taxon>Poales</taxon>
        <taxon>Poaceae</taxon>
        <taxon>PACMAD clade</taxon>
        <taxon>Panicoideae</taxon>
        <taxon>Panicodae</taxon>
        <taxon>Paniceae</taxon>
        <taxon>Panicinae</taxon>
        <taxon>Panicum</taxon>
        <taxon>Panicum sect. Panicum</taxon>
    </lineage>
</organism>
<evidence type="ECO:0000313" key="2">
    <source>
        <dbReference type="EMBL" id="RLN43404.1"/>
    </source>
</evidence>
<name>A0A3L6TY31_PANMI</name>
<dbReference type="EMBL" id="PQIB02000001">
    <property type="protein sequence ID" value="RLN43404.1"/>
    <property type="molecule type" value="Genomic_DNA"/>
</dbReference>
<keyword evidence="3" id="KW-1185">Reference proteome</keyword>
<comment type="caution">
    <text evidence="2">The sequence shown here is derived from an EMBL/GenBank/DDBJ whole genome shotgun (WGS) entry which is preliminary data.</text>
</comment>
<evidence type="ECO:0000256" key="1">
    <source>
        <dbReference type="SAM" id="MobiDB-lite"/>
    </source>
</evidence>
<sequence>MANAQPSFEIMKISPSTSSEQKEDSMSHAKGGFLGATSSEVQAPDQMQHKSLDGQPELGDEAALQNCLPSNALSDLGIQDPVATVLTPDFVERDLVLWDQDSDLIHPEDPGTISFENWHPRLRWVPRANHRKREKNQKKGKF</sequence>
<feature type="region of interest" description="Disordered" evidence="1">
    <location>
        <begin position="1"/>
        <end position="56"/>
    </location>
</feature>
<evidence type="ECO:0000313" key="3">
    <source>
        <dbReference type="Proteomes" id="UP000275267"/>
    </source>
</evidence>
<dbReference type="STRING" id="4540.A0A3L6TY31"/>
<protein>
    <submittedName>
        <fullName evidence="2">Uncharacterized protein</fullName>
    </submittedName>
</protein>
<reference evidence="3" key="1">
    <citation type="journal article" date="2019" name="Nat. Commun.">
        <title>The genome of broomcorn millet.</title>
        <authorList>
            <person name="Zou C."/>
            <person name="Miki D."/>
            <person name="Li D."/>
            <person name="Tang Q."/>
            <person name="Xiao L."/>
            <person name="Rajput S."/>
            <person name="Deng P."/>
            <person name="Jia W."/>
            <person name="Huang R."/>
            <person name="Zhang M."/>
            <person name="Sun Y."/>
            <person name="Hu J."/>
            <person name="Fu X."/>
            <person name="Schnable P.S."/>
            <person name="Li F."/>
            <person name="Zhang H."/>
            <person name="Feng B."/>
            <person name="Zhu X."/>
            <person name="Liu R."/>
            <person name="Schnable J.C."/>
            <person name="Zhu J.-K."/>
            <person name="Zhang H."/>
        </authorList>
    </citation>
    <scope>NUCLEOTIDE SEQUENCE [LARGE SCALE GENOMIC DNA]</scope>
</reference>